<dbReference type="Gene3D" id="1.10.10.2520">
    <property type="entry name" value="Cell wall hydrolase SleB, domain 1"/>
    <property type="match status" value="1"/>
</dbReference>
<dbReference type="InterPro" id="IPR042047">
    <property type="entry name" value="SleB_dom1"/>
</dbReference>
<gene>
    <name evidence="3" type="ORF">IAB00_03875</name>
</gene>
<accession>A0A9D1HKG3</accession>
<feature type="domain" description="Cell wall hydrolase SleB" evidence="2">
    <location>
        <begin position="99"/>
        <end position="180"/>
    </location>
</feature>
<dbReference type="InterPro" id="IPR011105">
    <property type="entry name" value="Cell_wall_hydrolase_SleB"/>
</dbReference>
<dbReference type="GO" id="GO:0016787">
    <property type="term" value="F:hydrolase activity"/>
    <property type="evidence" value="ECO:0007669"/>
    <property type="project" value="UniProtKB-KW"/>
</dbReference>
<proteinExistence type="predicted"/>
<dbReference type="AlphaFoldDB" id="A0A9D1HKG3"/>
<dbReference type="Pfam" id="PF07486">
    <property type="entry name" value="Hydrolase_2"/>
    <property type="match status" value="1"/>
</dbReference>
<dbReference type="Proteomes" id="UP000824124">
    <property type="component" value="Unassembled WGS sequence"/>
</dbReference>
<evidence type="ECO:0000256" key="1">
    <source>
        <dbReference type="SAM" id="MobiDB-lite"/>
    </source>
</evidence>
<reference evidence="3" key="1">
    <citation type="submission" date="2020-10" db="EMBL/GenBank/DDBJ databases">
        <authorList>
            <person name="Gilroy R."/>
        </authorList>
    </citation>
    <scope>NUCLEOTIDE SEQUENCE</scope>
    <source>
        <strain evidence="3">2830</strain>
    </source>
</reference>
<protein>
    <submittedName>
        <fullName evidence="3">Cell wall hydrolase</fullName>
    </submittedName>
</protein>
<evidence type="ECO:0000313" key="4">
    <source>
        <dbReference type="Proteomes" id="UP000824124"/>
    </source>
</evidence>
<comment type="caution">
    <text evidence="3">The sequence shown here is derived from an EMBL/GenBank/DDBJ whole genome shotgun (WGS) entry which is preliminary data.</text>
</comment>
<feature type="region of interest" description="Disordered" evidence="1">
    <location>
        <begin position="43"/>
        <end position="74"/>
    </location>
</feature>
<evidence type="ECO:0000259" key="2">
    <source>
        <dbReference type="Pfam" id="PF07486"/>
    </source>
</evidence>
<evidence type="ECO:0000313" key="3">
    <source>
        <dbReference type="EMBL" id="HIU10370.1"/>
    </source>
</evidence>
<name>A0A9D1HKG3_9FIRM</name>
<organism evidence="3 4">
    <name type="scientific">Candidatus Avidehalobacter gallistercoris</name>
    <dbReference type="NCBI Taxonomy" id="2840694"/>
    <lineage>
        <taxon>Bacteria</taxon>
        <taxon>Bacillati</taxon>
        <taxon>Bacillota</taxon>
        <taxon>Clostridia</taxon>
        <taxon>Eubacteriales</taxon>
        <taxon>Peptococcaceae</taxon>
        <taxon>Peptococcaceae incertae sedis</taxon>
        <taxon>Candidatus Avidehalobacter</taxon>
    </lineage>
</organism>
<keyword evidence="3" id="KW-0378">Hydrolase</keyword>
<sequence>MTRHQAARQRRLLRRRRRIVTLLLLLTAVLIITPVACTRKAAAPQTPTAPPASVLPSVTTDSTAVPLSPVPTPETAPWTEEDVLAIARTLSGECYEDKTQDKRLVAEVIVNRVSAGHFGDTVIDVVTSPYQFVGYWNPSREISENDMQIATETLRDWYANDCNALSEWLYFTAGDNRENNFRTEYEEE</sequence>
<dbReference type="EMBL" id="DVMH01000021">
    <property type="protein sequence ID" value="HIU10370.1"/>
    <property type="molecule type" value="Genomic_DNA"/>
</dbReference>
<feature type="compositionally biased region" description="Polar residues" evidence="1">
    <location>
        <begin position="56"/>
        <end position="65"/>
    </location>
</feature>
<reference evidence="3" key="2">
    <citation type="journal article" date="2021" name="PeerJ">
        <title>Extensive microbial diversity within the chicken gut microbiome revealed by metagenomics and culture.</title>
        <authorList>
            <person name="Gilroy R."/>
            <person name="Ravi A."/>
            <person name="Getino M."/>
            <person name="Pursley I."/>
            <person name="Horton D.L."/>
            <person name="Alikhan N.F."/>
            <person name="Baker D."/>
            <person name="Gharbi K."/>
            <person name="Hall N."/>
            <person name="Watson M."/>
            <person name="Adriaenssens E.M."/>
            <person name="Foster-Nyarko E."/>
            <person name="Jarju S."/>
            <person name="Secka A."/>
            <person name="Antonio M."/>
            <person name="Oren A."/>
            <person name="Chaudhuri R.R."/>
            <person name="La Ragione R."/>
            <person name="Hildebrand F."/>
            <person name="Pallen M.J."/>
        </authorList>
    </citation>
    <scope>NUCLEOTIDE SEQUENCE</scope>
    <source>
        <strain evidence="3">2830</strain>
    </source>
</reference>